<gene>
    <name evidence="1" type="ORF">BbINS_06471</name>
</gene>
<comment type="caution">
    <text evidence="1">The sequence shown here is derived from an EMBL/GenBank/DDBJ whole genome shotgun (WGS) entry which is preliminary data.</text>
</comment>
<protein>
    <submittedName>
        <fullName evidence="1">Uncharacterized protein</fullName>
    </submittedName>
</protein>
<proteinExistence type="predicted"/>
<dbReference type="Proteomes" id="UP000009359">
    <property type="component" value="Unassembled WGS sequence"/>
</dbReference>
<keyword evidence="2" id="KW-1185">Reference proteome</keyword>
<dbReference type="EMBL" id="AMQK01000020">
    <property type="protein sequence ID" value="EKS42928.1"/>
    <property type="molecule type" value="Genomic_DNA"/>
</dbReference>
<evidence type="ECO:0000313" key="1">
    <source>
        <dbReference type="EMBL" id="EKS42928.1"/>
    </source>
</evidence>
<sequence>MIWLRPYELRGKVRWFKGIFMKSEEGMIVKSFRVICWHHEIFFLGGI</sequence>
<organism evidence="1 2">
    <name type="scientific">Bartonella bacilliformis INS</name>
    <dbReference type="NCBI Taxonomy" id="1206782"/>
    <lineage>
        <taxon>Bacteria</taxon>
        <taxon>Pseudomonadati</taxon>
        <taxon>Pseudomonadota</taxon>
        <taxon>Alphaproteobacteria</taxon>
        <taxon>Hyphomicrobiales</taxon>
        <taxon>Bartonellaceae</taxon>
        <taxon>Bartonella</taxon>
    </lineage>
</organism>
<accession>A0ABN0IF90</accession>
<reference evidence="1 2" key="1">
    <citation type="journal article" date="2013" name="Genome Announc.">
        <title>Whole Genome Sequencing and Comparative Analysis of Bartonella bacilliformis Strain INS, the Causative Agent of Carrion's Disease.</title>
        <authorList>
            <person name="Tarazona D."/>
            <person name="Padilla C."/>
            <person name="Caceres O."/>
            <person name="Montenegro J.D."/>
            <person name="Bailon H."/>
            <person name="Ventura G."/>
            <person name="Mendoza G."/>
            <person name="Anaya E."/>
            <person name="Guio H."/>
        </authorList>
    </citation>
    <scope>NUCLEOTIDE SEQUENCE [LARGE SCALE GENOMIC DNA]</scope>
    <source>
        <strain evidence="1 2">INS</strain>
    </source>
</reference>
<evidence type="ECO:0000313" key="2">
    <source>
        <dbReference type="Proteomes" id="UP000009359"/>
    </source>
</evidence>
<name>A0ABN0IF90_BARBA</name>